<evidence type="ECO:0000256" key="11">
    <source>
        <dbReference type="ARBA" id="ARBA00023130"/>
    </source>
</evidence>
<evidence type="ECO:0000256" key="17">
    <source>
        <dbReference type="ARBA" id="ARBA00030488"/>
    </source>
</evidence>
<evidence type="ECO:0000256" key="14">
    <source>
        <dbReference type="ARBA" id="ARBA00023170"/>
    </source>
</evidence>
<dbReference type="InterPro" id="IPR042169">
    <property type="entry name" value="NKG2D"/>
</dbReference>
<evidence type="ECO:0000259" key="20">
    <source>
        <dbReference type="PROSITE" id="PS50041"/>
    </source>
</evidence>
<evidence type="ECO:0000256" key="5">
    <source>
        <dbReference type="ARBA" id="ARBA00022692"/>
    </source>
</evidence>
<proteinExistence type="predicted"/>
<evidence type="ECO:0000256" key="16">
    <source>
        <dbReference type="ARBA" id="ARBA00029623"/>
    </source>
</evidence>
<keyword evidence="8" id="KW-0391">Immunity</keyword>
<dbReference type="PANTHER" id="PTHR47494">
    <property type="entry name" value="NKG2-D TYPE II INTEGRAL MEMBRANE PROTEIN"/>
    <property type="match status" value="1"/>
</dbReference>
<keyword evidence="15" id="KW-0325">Glycoprotein</keyword>
<dbReference type="SUPFAM" id="SSF56436">
    <property type="entry name" value="C-type lectin-like"/>
    <property type="match status" value="1"/>
</dbReference>
<evidence type="ECO:0000256" key="19">
    <source>
        <dbReference type="SAM" id="Phobius"/>
    </source>
</evidence>
<evidence type="ECO:0000256" key="13">
    <source>
        <dbReference type="ARBA" id="ARBA00023157"/>
    </source>
</evidence>
<keyword evidence="4" id="KW-0399">Innate immunity</keyword>
<dbReference type="SMART" id="SM00034">
    <property type="entry name" value="CLECT"/>
    <property type="match status" value="1"/>
</dbReference>
<dbReference type="GeneID" id="103107076"/>
<evidence type="ECO:0000256" key="10">
    <source>
        <dbReference type="ARBA" id="ARBA00022989"/>
    </source>
</evidence>
<evidence type="ECO:0000256" key="3">
    <source>
        <dbReference type="ARBA" id="ARBA00022475"/>
    </source>
</evidence>
<dbReference type="InterPro" id="IPR016187">
    <property type="entry name" value="CTDL_fold"/>
</dbReference>
<dbReference type="PANTHER" id="PTHR47494:SF1">
    <property type="entry name" value="NKG2-D TYPE II INTEGRAL MEMBRANE PROTEIN"/>
    <property type="match status" value="1"/>
</dbReference>
<evidence type="ECO:0000256" key="1">
    <source>
        <dbReference type="ARBA" id="ARBA00004401"/>
    </source>
</evidence>
<name>A0ABM3XNH9_ERIEU</name>
<evidence type="ECO:0000256" key="18">
    <source>
        <dbReference type="ARBA" id="ARBA00032264"/>
    </source>
</evidence>
<reference evidence="22" key="1">
    <citation type="submission" date="2025-08" db="UniProtKB">
        <authorList>
            <consortium name="RefSeq"/>
        </authorList>
    </citation>
    <scope>IDENTIFICATION</scope>
</reference>
<keyword evidence="7" id="KW-0221">Differentiation</keyword>
<feature type="transmembrane region" description="Helical" evidence="19">
    <location>
        <begin position="60"/>
        <end position="82"/>
    </location>
</feature>
<dbReference type="Gene3D" id="3.10.100.10">
    <property type="entry name" value="Mannose-Binding Protein A, subunit A"/>
    <property type="match status" value="1"/>
</dbReference>
<feature type="domain" description="C-type lectin" evidence="20">
    <location>
        <begin position="105"/>
        <end position="211"/>
    </location>
</feature>
<dbReference type="InterPro" id="IPR001304">
    <property type="entry name" value="C-type_lectin-like"/>
</dbReference>
<keyword evidence="13" id="KW-1015">Disulfide bond</keyword>
<keyword evidence="12 19" id="KW-0472">Membrane</keyword>
<evidence type="ECO:0000313" key="21">
    <source>
        <dbReference type="Proteomes" id="UP001652624"/>
    </source>
</evidence>
<evidence type="ECO:0000256" key="6">
    <source>
        <dbReference type="ARBA" id="ARBA00022734"/>
    </source>
</evidence>
<comment type="subcellular location">
    <subcellularLocation>
        <location evidence="1">Cell membrane</location>
        <topology evidence="1">Single-pass type II membrane protein</topology>
    </subcellularLocation>
</comment>
<gene>
    <name evidence="22" type="primary">KLRK1</name>
</gene>
<keyword evidence="10 19" id="KW-1133">Transmembrane helix</keyword>
<evidence type="ECO:0000256" key="7">
    <source>
        <dbReference type="ARBA" id="ARBA00022782"/>
    </source>
</evidence>
<keyword evidence="11" id="KW-1064">Adaptive immunity</keyword>
<accession>A0ABM3XNH9</accession>
<evidence type="ECO:0000256" key="4">
    <source>
        <dbReference type="ARBA" id="ARBA00022588"/>
    </source>
</evidence>
<dbReference type="CDD" id="cd03593">
    <property type="entry name" value="CLECT_NK_receptors_like"/>
    <property type="match status" value="1"/>
</dbReference>
<organism evidence="21 22">
    <name type="scientific">Erinaceus europaeus</name>
    <name type="common">Western European hedgehog</name>
    <dbReference type="NCBI Taxonomy" id="9365"/>
    <lineage>
        <taxon>Eukaryota</taxon>
        <taxon>Metazoa</taxon>
        <taxon>Chordata</taxon>
        <taxon>Craniata</taxon>
        <taxon>Vertebrata</taxon>
        <taxon>Euteleostomi</taxon>
        <taxon>Mammalia</taxon>
        <taxon>Eutheria</taxon>
        <taxon>Laurasiatheria</taxon>
        <taxon>Eulipotyphla</taxon>
        <taxon>Erinaceidae</taxon>
        <taxon>Erinaceinae</taxon>
        <taxon>Erinaceus</taxon>
    </lineage>
</organism>
<keyword evidence="3" id="KW-1003">Cell membrane</keyword>
<evidence type="ECO:0000256" key="12">
    <source>
        <dbReference type="ARBA" id="ARBA00023136"/>
    </source>
</evidence>
<keyword evidence="21" id="KW-1185">Reference proteome</keyword>
<dbReference type="PROSITE" id="PS50041">
    <property type="entry name" value="C_TYPE_LECTIN_2"/>
    <property type="match status" value="1"/>
</dbReference>
<sequence>MMSLIRDRWAHHNSEVSESQDYSLELDKHDACPRRQKRIATSMTNKCGENKSPFALARSIAVVMGIRLLLVAVAWSVTFALFNQEVPICLKENYCGPCPESWLCYRNNCYQFSNESKTWYESKASCMNQNSTLLKIYNKEKQDFFKLVKSYHWIGLVRNPPNVSWQWEDGSSLLPDQLTMVEMQNGSCAVYGSSFKGYTESCLTPNTYICMQRNDL</sequence>
<evidence type="ECO:0000256" key="8">
    <source>
        <dbReference type="ARBA" id="ARBA00022859"/>
    </source>
</evidence>
<evidence type="ECO:0000256" key="2">
    <source>
        <dbReference type="ARBA" id="ARBA00022268"/>
    </source>
</evidence>
<dbReference type="RefSeq" id="XP_060050371.1">
    <property type="nucleotide sequence ID" value="XM_060194388.1"/>
</dbReference>
<evidence type="ECO:0000313" key="22">
    <source>
        <dbReference type="RefSeq" id="XP_060050371.1"/>
    </source>
</evidence>
<dbReference type="Proteomes" id="UP001652624">
    <property type="component" value="Chromosome 7"/>
</dbReference>
<keyword evidence="6" id="KW-0430">Lectin</keyword>
<keyword evidence="14" id="KW-0675">Receptor</keyword>
<keyword evidence="9" id="KW-0735">Signal-anchor</keyword>
<protein>
    <recommendedName>
        <fullName evidence="2">NKG2-D type II integral membrane protein</fullName>
    </recommendedName>
    <alternativeName>
        <fullName evidence="18">Killer cell lectin-like receptor subfamily K member 1</fullName>
    </alternativeName>
    <alternativeName>
        <fullName evidence="16">NK cell receptor D</fullName>
    </alternativeName>
    <alternativeName>
        <fullName evidence="17">NKG2-D-activating NK receptor</fullName>
    </alternativeName>
</protein>
<dbReference type="InterPro" id="IPR033992">
    <property type="entry name" value="NKR-like_CTLD"/>
</dbReference>
<keyword evidence="5 19" id="KW-0812">Transmembrane</keyword>
<evidence type="ECO:0000256" key="15">
    <source>
        <dbReference type="ARBA" id="ARBA00023180"/>
    </source>
</evidence>
<dbReference type="InterPro" id="IPR016186">
    <property type="entry name" value="C-type_lectin-like/link_sf"/>
</dbReference>
<dbReference type="Pfam" id="PF00059">
    <property type="entry name" value="Lectin_C"/>
    <property type="match status" value="1"/>
</dbReference>
<evidence type="ECO:0000256" key="9">
    <source>
        <dbReference type="ARBA" id="ARBA00022968"/>
    </source>
</evidence>